<keyword evidence="2" id="KW-1015">Disulfide bond</keyword>
<name>A0A1E1WMM7_PECGO</name>
<evidence type="ECO:0000256" key="1">
    <source>
        <dbReference type="ARBA" id="ARBA00008455"/>
    </source>
</evidence>
<dbReference type="SMART" id="SM00645">
    <property type="entry name" value="Pept_C1"/>
    <property type="match status" value="1"/>
</dbReference>
<gene>
    <name evidence="5" type="ORF">g.11083</name>
</gene>
<dbReference type="PANTHER" id="PTHR12411">
    <property type="entry name" value="CYSTEINE PROTEASE FAMILY C1-RELATED"/>
    <property type="match status" value="1"/>
</dbReference>
<dbReference type="InterPro" id="IPR001212">
    <property type="entry name" value="Somatomedin_B_dom"/>
</dbReference>
<keyword evidence="3" id="KW-0732">Signal</keyword>
<evidence type="ECO:0000259" key="4">
    <source>
        <dbReference type="PROSITE" id="PS50958"/>
    </source>
</evidence>
<evidence type="ECO:0000256" key="3">
    <source>
        <dbReference type="SAM" id="SignalP"/>
    </source>
</evidence>
<dbReference type="EMBL" id="GDQN01002781">
    <property type="protein sequence ID" value="JAT88273.1"/>
    <property type="molecule type" value="Transcribed_RNA"/>
</dbReference>
<organism evidence="5">
    <name type="scientific">Pectinophora gossypiella</name>
    <name type="common">Cotton pink bollworm</name>
    <name type="synonym">Depressaria gossypiella</name>
    <dbReference type="NCBI Taxonomy" id="13191"/>
    <lineage>
        <taxon>Eukaryota</taxon>
        <taxon>Metazoa</taxon>
        <taxon>Ecdysozoa</taxon>
        <taxon>Arthropoda</taxon>
        <taxon>Hexapoda</taxon>
        <taxon>Insecta</taxon>
        <taxon>Pterygota</taxon>
        <taxon>Neoptera</taxon>
        <taxon>Endopterygota</taxon>
        <taxon>Lepidoptera</taxon>
        <taxon>Glossata</taxon>
        <taxon>Ditrysia</taxon>
        <taxon>Gelechioidea</taxon>
        <taxon>Gelechiidae</taxon>
        <taxon>Apatetrinae</taxon>
        <taxon>Pectinophora</taxon>
    </lineage>
</organism>
<feature type="domain" description="SMB" evidence="4">
    <location>
        <begin position="36"/>
        <end position="86"/>
    </location>
</feature>
<evidence type="ECO:0000256" key="2">
    <source>
        <dbReference type="ARBA" id="ARBA00023157"/>
    </source>
</evidence>
<dbReference type="SUPFAM" id="SSF54001">
    <property type="entry name" value="Cysteine proteinases"/>
    <property type="match status" value="1"/>
</dbReference>
<dbReference type="OrthoDB" id="3789175at2759"/>
<dbReference type="InterPro" id="IPR038765">
    <property type="entry name" value="Papain-like_cys_pep_sf"/>
</dbReference>
<reference evidence="5" key="1">
    <citation type="submission" date="2015-09" db="EMBL/GenBank/DDBJ databases">
        <title>De novo assembly of Pectinophora gossypiella (Pink Bollworm) gut transcriptome.</title>
        <authorList>
            <person name="Tassone E.E."/>
        </authorList>
    </citation>
    <scope>NUCLEOTIDE SEQUENCE</scope>
</reference>
<feature type="signal peptide" evidence="3">
    <location>
        <begin position="1"/>
        <end position="18"/>
    </location>
</feature>
<dbReference type="InterPro" id="IPR013128">
    <property type="entry name" value="Peptidase_C1A"/>
</dbReference>
<proteinExistence type="inferred from homology"/>
<evidence type="ECO:0000313" key="5">
    <source>
        <dbReference type="EMBL" id="JAT88273.1"/>
    </source>
</evidence>
<feature type="chain" id="PRO_5018788710" description="SMB domain-containing protein" evidence="3">
    <location>
        <begin position="19"/>
        <end position="338"/>
    </location>
</feature>
<dbReference type="AlphaFoldDB" id="A0A1E1WMM7"/>
<protein>
    <recommendedName>
        <fullName evidence="4">SMB domain-containing protein</fullName>
    </recommendedName>
</protein>
<dbReference type="InterPro" id="IPR000668">
    <property type="entry name" value="Peptidase_C1A_C"/>
</dbReference>
<dbReference type="GO" id="GO:0006508">
    <property type="term" value="P:proteolysis"/>
    <property type="evidence" value="ECO:0007669"/>
    <property type="project" value="InterPro"/>
</dbReference>
<comment type="similarity">
    <text evidence="1">Belongs to the peptidase C1 family.</text>
</comment>
<dbReference type="Pfam" id="PF00112">
    <property type="entry name" value="Peptidase_C1"/>
    <property type="match status" value="1"/>
</dbReference>
<dbReference type="Gene3D" id="3.90.70.10">
    <property type="entry name" value="Cysteine proteinases"/>
    <property type="match status" value="1"/>
</dbReference>
<dbReference type="GO" id="GO:0008234">
    <property type="term" value="F:cysteine-type peptidase activity"/>
    <property type="evidence" value="ECO:0007669"/>
    <property type="project" value="InterPro"/>
</dbReference>
<sequence length="338" mass="37817">MAVMRVVLLFAVLSQVAAYHGPDLPPGPYCGLGGTRGGCCTNRQDSCSHKILDTLCYCDEFCNKTRVVDDCCPDYEEVCLGLLPPSPAERGVCILGQKKMNKCNKCTCDIVDNRPDWICEYDVCMISDDVIYGVNQGGETWRAANYTKYLDKKLKDGLVYRLGTLPLDRDTRRMGAIQYNEDIEYPRNFDARKHWPRFISPIMDQGWCGSDWAVSIASIASDRFAIQSNGAESMVLSPQSLLSCNVRGQRGCDGGHIDVAWNFAGQYGLVDLDCYPYKAAVKPCPYRITGNLLETGCTPRIPTRTSKYKVSPPYRIVREKDIMWEIMESGPVQGKISF</sequence>
<accession>A0A1E1WMM7</accession>
<dbReference type="PROSITE" id="PS50958">
    <property type="entry name" value="SMB_2"/>
    <property type="match status" value="1"/>
</dbReference>